<dbReference type="InterPro" id="IPR002347">
    <property type="entry name" value="SDR_fam"/>
</dbReference>
<evidence type="ECO:0000313" key="3">
    <source>
        <dbReference type="EMBL" id="KAH6884417.1"/>
    </source>
</evidence>
<evidence type="ECO:0000256" key="1">
    <source>
        <dbReference type="ARBA" id="ARBA00006484"/>
    </source>
</evidence>
<dbReference type="GO" id="GO:0016491">
    <property type="term" value="F:oxidoreductase activity"/>
    <property type="evidence" value="ECO:0007669"/>
    <property type="project" value="UniProtKB-KW"/>
</dbReference>
<dbReference type="AlphaFoldDB" id="A0A9P8VXS6"/>
<dbReference type="PRINTS" id="PR00081">
    <property type="entry name" value="GDHRDH"/>
</dbReference>
<comment type="similarity">
    <text evidence="1">Belongs to the short-chain dehydrogenases/reductases (SDR) family.</text>
</comment>
<dbReference type="Proteomes" id="UP000777438">
    <property type="component" value="Unassembled WGS sequence"/>
</dbReference>
<dbReference type="EMBL" id="JAGPYM010000020">
    <property type="protein sequence ID" value="KAH6884417.1"/>
    <property type="molecule type" value="Genomic_DNA"/>
</dbReference>
<organism evidence="3 4">
    <name type="scientific">Thelonectria olida</name>
    <dbReference type="NCBI Taxonomy" id="1576542"/>
    <lineage>
        <taxon>Eukaryota</taxon>
        <taxon>Fungi</taxon>
        <taxon>Dikarya</taxon>
        <taxon>Ascomycota</taxon>
        <taxon>Pezizomycotina</taxon>
        <taxon>Sordariomycetes</taxon>
        <taxon>Hypocreomycetidae</taxon>
        <taxon>Hypocreales</taxon>
        <taxon>Nectriaceae</taxon>
        <taxon>Thelonectria</taxon>
    </lineage>
</organism>
<keyword evidence="4" id="KW-1185">Reference proteome</keyword>
<dbReference type="Pfam" id="PF00106">
    <property type="entry name" value="adh_short"/>
    <property type="match status" value="1"/>
</dbReference>
<accession>A0A9P8VXS6</accession>
<dbReference type="InterPro" id="IPR036291">
    <property type="entry name" value="NAD(P)-bd_dom_sf"/>
</dbReference>
<protein>
    <submittedName>
        <fullName evidence="3">Uncharacterized protein</fullName>
    </submittedName>
</protein>
<dbReference type="PANTHER" id="PTHR43669:SF11">
    <property type="entry name" value="SHORT-CHAIN DEHYDROGENASE_OXIDOREDUCTASE"/>
    <property type="match status" value="1"/>
</dbReference>
<dbReference type="OrthoDB" id="37659at2759"/>
<dbReference type="SUPFAM" id="SSF51735">
    <property type="entry name" value="NAD(P)-binding Rossmann-fold domains"/>
    <property type="match status" value="1"/>
</dbReference>
<comment type="caution">
    <text evidence="3">The sequence shown here is derived from an EMBL/GenBank/DDBJ whole genome shotgun (WGS) entry which is preliminary data.</text>
</comment>
<dbReference type="Gene3D" id="3.40.50.720">
    <property type="entry name" value="NAD(P)-binding Rossmann-like Domain"/>
    <property type="match status" value="1"/>
</dbReference>
<gene>
    <name evidence="3" type="ORF">B0T10DRAFT_493171</name>
</gene>
<keyword evidence="2" id="KW-0560">Oxidoreductase</keyword>
<sequence>MAPLYSKALIIGATSGIGEALAAKLISTGTKVIVTGRRQDRIDAFIQKHGPSHATGRAFDVLNLSDIPAFAKSVLQDNPDLDCVVVNSGIQRAFDFTKADSLDLSQLDAEVTTNYTSAVHLTAAFLPHLNAQQQGHLVYISATLGLVPGMIRTPNYNASKAALHSFIMAVRQQLKDAQLKTRIVEVFPPAVQTELHDEHHQPDLKNGGQIGMPLDAYTEAMFKELEKGHEQFAIGPGEALLADGGWEDQRSKLFQIQQVAIKQSLSKFSQSG</sequence>
<evidence type="ECO:0000256" key="2">
    <source>
        <dbReference type="ARBA" id="ARBA00023002"/>
    </source>
</evidence>
<name>A0A9P8VXS6_9HYPO</name>
<dbReference type="PANTHER" id="PTHR43669">
    <property type="entry name" value="5-KETO-D-GLUCONATE 5-REDUCTASE"/>
    <property type="match status" value="1"/>
</dbReference>
<reference evidence="3 4" key="1">
    <citation type="journal article" date="2021" name="Nat. Commun.">
        <title>Genetic determinants of endophytism in the Arabidopsis root mycobiome.</title>
        <authorList>
            <person name="Mesny F."/>
            <person name="Miyauchi S."/>
            <person name="Thiergart T."/>
            <person name="Pickel B."/>
            <person name="Atanasova L."/>
            <person name="Karlsson M."/>
            <person name="Huettel B."/>
            <person name="Barry K.W."/>
            <person name="Haridas S."/>
            <person name="Chen C."/>
            <person name="Bauer D."/>
            <person name="Andreopoulos W."/>
            <person name="Pangilinan J."/>
            <person name="LaButti K."/>
            <person name="Riley R."/>
            <person name="Lipzen A."/>
            <person name="Clum A."/>
            <person name="Drula E."/>
            <person name="Henrissat B."/>
            <person name="Kohler A."/>
            <person name="Grigoriev I.V."/>
            <person name="Martin F.M."/>
            <person name="Hacquard S."/>
        </authorList>
    </citation>
    <scope>NUCLEOTIDE SEQUENCE [LARGE SCALE GENOMIC DNA]</scope>
    <source>
        <strain evidence="3 4">MPI-CAGE-CH-0241</strain>
    </source>
</reference>
<proteinExistence type="inferred from homology"/>
<evidence type="ECO:0000313" key="4">
    <source>
        <dbReference type="Proteomes" id="UP000777438"/>
    </source>
</evidence>